<feature type="compositionally biased region" description="Polar residues" evidence="2">
    <location>
        <begin position="1"/>
        <end position="16"/>
    </location>
</feature>
<gene>
    <name evidence="3" type="ORF">IV203_023687</name>
</gene>
<organism evidence="3 4">
    <name type="scientific">Nitzschia inconspicua</name>
    <dbReference type="NCBI Taxonomy" id="303405"/>
    <lineage>
        <taxon>Eukaryota</taxon>
        <taxon>Sar</taxon>
        <taxon>Stramenopiles</taxon>
        <taxon>Ochrophyta</taxon>
        <taxon>Bacillariophyta</taxon>
        <taxon>Bacillariophyceae</taxon>
        <taxon>Bacillariophycidae</taxon>
        <taxon>Bacillariales</taxon>
        <taxon>Bacillariaceae</taxon>
        <taxon>Nitzschia</taxon>
    </lineage>
</organism>
<evidence type="ECO:0000313" key="3">
    <source>
        <dbReference type="EMBL" id="KAG7341734.1"/>
    </source>
</evidence>
<dbReference type="AlphaFoldDB" id="A0A9K3KDH1"/>
<reference evidence="3" key="2">
    <citation type="submission" date="2021-04" db="EMBL/GenBank/DDBJ databases">
        <authorList>
            <person name="Podell S."/>
        </authorList>
    </citation>
    <scope>NUCLEOTIDE SEQUENCE</scope>
    <source>
        <strain evidence="3">Hildebrandi</strain>
    </source>
</reference>
<evidence type="ECO:0000256" key="2">
    <source>
        <dbReference type="SAM" id="MobiDB-lite"/>
    </source>
</evidence>
<proteinExistence type="predicted"/>
<dbReference type="Proteomes" id="UP000693970">
    <property type="component" value="Unassembled WGS sequence"/>
</dbReference>
<evidence type="ECO:0000313" key="4">
    <source>
        <dbReference type="Proteomes" id="UP000693970"/>
    </source>
</evidence>
<comment type="caution">
    <text evidence="3">The sequence shown here is derived from an EMBL/GenBank/DDBJ whole genome shotgun (WGS) entry which is preliminary data.</text>
</comment>
<keyword evidence="4" id="KW-1185">Reference proteome</keyword>
<keyword evidence="1" id="KW-0175">Coiled coil</keyword>
<protein>
    <submittedName>
        <fullName evidence="3">Uncharacterized protein</fullName>
    </submittedName>
</protein>
<sequence length="186" mass="20452">MSGISSNRSSPTSHSADSSRDSPVAIGDNVEAAATVDKVTEASMRMGLLSLTILYSERSPITSLNALPAGVATTDGGESVPSAITTAGRTNRNSHSGSNTNFESTLENIAVSLGNYVKEDRERRLEDRKRGLEERMDAISAEKRKVRRLIIESRQEGNDELHECYKQELNELDSKERRIQEILETL</sequence>
<reference evidence="3" key="1">
    <citation type="journal article" date="2021" name="Sci. Rep.">
        <title>Diploid genomic architecture of Nitzschia inconspicua, an elite biomass production diatom.</title>
        <authorList>
            <person name="Oliver A."/>
            <person name="Podell S."/>
            <person name="Pinowska A."/>
            <person name="Traller J.C."/>
            <person name="Smith S.R."/>
            <person name="McClure R."/>
            <person name="Beliaev A."/>
            <person name="Bohutskyi P."/>
            <person name="Hill E.A."/>
            <person name="Rabines A."/>
            <person name="Zheng H."/>
            <person name="Allen L.Z."/>
            <person name="Kuo A."/>
            <person name="Grigoriev I.V."/>
            <person name="Allen A.E."/>
            <person name="Hazlebeck D."/>
            <person name="Allen E.E."/>
        </authorList>
    </citation>
    <scope>NUCLEOTIDE SEQUENCE</scope>
    <source>
        <strain evidence="3">Hildebrandi</strain>
    </source>
</reference>
<accession>A0A9K3KDH1</accession>
<feature type="region of interest" description="Disordered" evidence="2">
    <location>
        <begin position="1"/>
        <end position="26"/>
    </location>
</feature>
<evidence type="ECO:0000256" key="1">
    <source>
        <dbReference type="SAM" id="Coils"/>
    </source>
</evidence>
<name>A0A9K3KDH1_9STRA</name>
<feature type="coiled-coil region" evidence="1">
    <location>
        <begin position="122"/>
        <end position="185"/>
    </location>
</feature>
<dbReference type="EMBL" id="JAGRRH010000026">
    <property type="protein sequence ID" value="KAG7341734.1"/>
    <property type="molecule type" value="Genomic_DNA"/>
</dbReference>